<keyword evidence="6 7" id="KW-0472">Membrane</keyword>
<dbReference type="CDD" id="cd06261">
    <property type="entry name" value="TM_PBP2"/>
    <property type="match status" value="1"/>
</dbReference>
<comment type="caution">
    <text evidence="10">The sequence shown here is derived from an EMBL/GenBank/DDBJ whole genome shotgun (WGS) entry which is preliminary data.</text>
</comment>
<dbReference type="OrthoDB" id="24153at2"/>
<feature type="transmembrane region" description="Helical" evidence="7">
    <location>
        <begin position="97"/>
        <end position="119"/>
    </location>
</feature>
<reference evidence="9 12" key="3">
    <citation type="submission" date="2019-06" db="EMBL/GenBank/DDBJ databases">
        <title>Whole genome shotgun sequence of Brevibacillus reuszeri NBRC 15719.</title>
        <authorList>
            <person name="Hosoyama A."/>
            <person name="Uohara A."/>
            <person name="Ohji S."/>
            <person name="Ichikawa N."/>
        </authorList>
    </citation>
    <scope>NUCLEOTIDE SEQUENCE [LARGE SCALE GENOMIC DNA]</scope>
    <source>
        <strain evidence="9 12">NBRC 15719</strain>
    </source>
</reference>
<dbReference type="PANTHER" id="PTHR43163:SF6">
    <property type="entry name" value="DIPEPTIDE TRANSPORT SYSTEM PERMEASE PROTEIN DPPB-RELATED"/>
    <property type="match status" value="1"/>
</dbReference>
<evidence type="ECO:0000256" key="5">
    <source>
        <dbReference type="ARBA" id="ARBA00022989"/>
    </source>
</evidence>
<feature type="transmembrane region" description="Helical" evidence="7">
    <location>
        <begin position="9"/>
        <end position="30"/>
    </location>
</feature>
<dbReference type="EMBL" id="BJON01000010">
    <property type="protein sequence ID" value="GED69022.1"/>
    <property type="molecule type" value="Genomic_DNA"/>
</dbReference>
<dbReference type="PROSITE" id="PS50928">
    <property type="entry name" value="ABC_TM1"/>
    <property type="match status" value="1"/>
</dbReference>
<feature type="transmembrane region" description="Helical" evidence="7">
    <location>
        <begin position="235"/>
        <end position="255"/>
    </location>
</feature>
<keyword evidence="5 7" id="KW-1133">Transmembrane helix</keyword>
<dbReference type="PATRIC" id="fig|54915.3.peg.416"/>
<evidence type="ECO:0000313" key="11">
    <source>
        <dbReference type="Proteomes" id="UP000036834"/>
    </source>
</evidence>
<keyword evidence="3" id="KW-1003">Cell membrane</keyword>
<evidence type="ECO:0000256" key="6">
    <source>
        <dbReference type="ARBA" id="ARBA00023136"/>
    </source>
</evidence>
<feature type="domain" description="ABC transmembrane type-1" evidence="8">
    <location>
        <begin position="95"/>
        <end position="296"/>
    </location>
</feature>
<proteinExistence type="inferred from homology"/>
<accession>A0A0K9YIL2</accession>
<dbReference type="Proteomes" id="UP000036834">
    <property type="component" value="Unassembled WGS sequence"/>
</dbReference>
<reference evidence="11" key="1">
    <citation type="submission" date="2015-07" db="EMBL/GenBank/DDBJ databases">
        <title>Genome sequencing project for genomic taxonomy and phylogenomics of Bacillus-like bacteria.</title>
        <authorList>
            <person name="Liu B."/>
            <person name="Wang J."/>
            <person name="Zhu Y."/>
            <person name="Liu G."/>
            <person name="Chen Q."/>
            <person name="Chen Z."/>
            <person name="Lan J."/>
            <person name="Che J."/>
            <person name="Ge C."/>
            <person name="Shi H."/>
            <person name="Pan Z."/>
            <person name="Liu X."/>
        </authorList>
    </citation>
    <scope>NUCLEOTIDE SEQUENCE [LARGE SCALE GENOMIC DNA]</scope>
    <source>
        <strain evidence="11">DSM 9887</strain>
    </source>
</reference>
<feature type="transmembrane region" description="Helical" evidence="7">
    <location>
        <begin position="131"/>
        <end position="157"/>
    </location>
</feature>
<evidence type="ECO:0000313" key="12">
    <source>
        <dbReference type="Proteomes" id="UP000319578"/>
    </source>
</evidence>
<dbReference type="STRING" id="54915.ADS79_31615"/>
<dbReference type="InterPro" id="IPR035906">
    <property type="entry name" value="MetI-like_sf"/>
</dbReference>
<keyword evidence="2 7" id="KW-0813">Transport</keyword>
<dbReference type="RefSeq" id="WP_049742457.1">
    <property type="nucleotide sequence ID" value="NZ_BJON01000010.1"/>
</dbReference>
<dbReference type="SUPFAM" id="SSF161098">
    <property type="entry name" value="MetI-like"/>
    <property type="match status" value="1"/>
</dbReference>
<evidence type="ECO:0000256" key="3">
    <source>
        <dbReference type="ARBA" id="ARBA00022475"/>
    </source>
</evidence>
<name>A0A0K9YIL2_9BACL</name>
<dbReference type="InterPro" id="IPR000515">
    <property type="entry name" value="MetI-like"/>
</dbReference>
<keyword evidence="12" id="KW-1185">Reference proteome</keyword>
<feature type="transmembrane region" description="Helical" evidence="7">
    <location>
        <begin position="169"/>
        <end position="189"/>
    </location>
</feature>
<dbReference type="AlphaFoldDB" id="A0A0K9YIL2"/>
<sequence length="306" mass="33311">MRRYVLKRLLSLVGTLLGVSVLIFLMVHLIPGDPVTTILGQFATPDAVSQMRAALGLDEPLWQQYLHFLGRLLVGDLGTSLFTGQSVWEQITQRFPITLQLAIFSVIIAAIFGILLGTIAAVKQNTIVDRLVVLSSLVGISAPGFWIALFLIWIFAYKLGLFPISGYEGLHSLLLPAITLGMAEAGMIARMTRSSMLEVIKQDYMRTAEAKGAAVIRMVFSHGLPNAIIPVVTMLGLQFGSLMAGAVVVETVFSLQGIGSLAIESIGKRDMPTVQGMVFFMAVIFATTNLVVDLIYSLIDPRIHYD</sequence>
<evidence type="ECO:0000256" key="1">
    <source>
        <dbReference type="ARBA" id="ARBA00004651"/>
    </source>
</evidence>
<dbReference type="Gene3D" id="1.10.3720.10">
    <property type="entry name" value="MetI-like"/>
    <property type="match status" value="1"/>
</dbReference>
<evidence type="ECO:0000256" key="4">
    <source>
        <dbReference type="ARBA" id="ARBA00022692"/>
    </source>
</evidence>
<evidence type="ECO:0000256" key="7">
    <source>
        <dbReference type="RuleBase" id="RU363032"/>
    </source>
</evidence>
<comment type="similarity">
    <text evidence="7">Belongs to the binding-protein-dependent transport system permease family.</text>
</comment>
<reference evidence="10" key="2">
    <citation type="submission" date="2015-07" db="EMBL/GenBank/DDBJ databases">
        <title>MeaNS - Measles Nucleotide Surveillance Program.</title>
        <authorList>
            <person name="Tran T."/>
            <person name="Druce J."/>
        </authorList>
    </citation>
    <scope>NUCLEOTIDE SEQUENCE</scope>
    <source>
        <strain evidence="10">DSM 9887</strain>
    </source>
</reference>
<dbReference type="EMBL" id="LGIQ01000017">
    <property type="protein sequence ID" value="KNB68528.1"/>
    <property type="molecule type" value="Genomic_DNA"/>
</dbReference>
<protein>
    <submittedName>
        <fullName evidence="10">Peptide ABC transporter permease</fullName>
    </submittedName>
</protein>
<dbReference type="Proteomes" id="UP000319578">
    <property type="component" value="Unassembled WGS sequence"/>
</dbReference>
<organism evidence="10 11">
    <name type="scientific">Brevibacillus reuszeri</name>
    <dbReference type="NCBI Taxonomy" id="54915"/>
    <lineage>
        <taxon>Bacteria</taxon>
        <taxon>Bacillati</taxon>
        <taxon>Bacillota</taxon>
        <taxon>Bacilli</taxon>
        <taxon>Bacillales</taxon>
        <taxon>Paenibacillaceae</taxon>
        <taxon>Brevibacillus</taxon>
    </lineage>
</organism>
<evidence type="ECO:0000256" key="2">
    <source>
        <dbReference type="ARBA" id="ARBA00022448"/>
    </source>
</evidence>
<dbReference type="GO" id="GO:0055085">
    <property type="term" value="P:transmembrane transport"/>
    <property type="evidence" value="ECO:0007669"/>
    <property type="project" value="InterPro"/>
</dbReference>
<dbReference type="PANTHER" id="PTHR43163">
    <property type="entry name" value="DIPEPTIDE TRANSPORT SYSTEM PERMEASE PROTEIN DPPB-RELATED"/>
    <property type="match status" value="1"/>
</dbReference>
<evidence type="ECO:0000259" key="8">
    <source>
        <dbReference type="PROSITE" id="PS50928"/>
    </source>
</evidence>
<gene>
    <name evidence="10" type="ORF">ADS79_31615</name>
    <name evidence="9" type="ORF">BRE01_27240</name>
</gene>
<keyword evidence="4 7" id="KW-0812">Transmembrane</keyword>
<evidence type="ECO:0000313" key="10">
    <source>
        <dbReference type="EMBL" id="KNB68528.1"/>
    </source>
</evidence>
<evidence type="ECO:0000313" key="9">
    <source>
        <dbReference type="EMBL" id="GED69022.1"/>
    </source>
</evidence>
<dbReference type="GO" id="GO:0005886">
    <property type="term" value="C:plasma membrane"/>
    <property type="evidence" value="ECO:0007669"/>
    <property type="project" value="UniProtKB-SubCell"/>
</dbReference>
<dbReference type="Pfam" id="PF19300">
    <property type="entry name" value="BPD_transp_1_N"/>
    <property type="match status" value="1"/>
</dbReference>
<dbReference type="InterPro" id="IPR045621">
    <property type="entry name" value="BPD_transp_1_N"/>
</dbReference>
<dbReference type="Pfam" id="PF00528">
    <property type="entry name" value="BPD_transp_1"/>
    <property type="match status" value="1"/>
</dbReference>
<feature type="transmembrane region" description="Helical" evidence="7">
    <location>
        <begin position="276"/>
        <end position="299"/>
    </location>
</feature>
<comment type="subcellular location">
    <subcellularLocation>
        <location evidence="1 7">Cell membrane</location>
        <topology evidence="1 7">Multi-pass membrane protein</topology>
    </subcellularLocation>
</comment>